<dbReference type="RefSeq" id="WP_078424798.1">
    <property type="nucleotide sequence ID" value="NZ_CP017258.1"/>
</dbReference>
<comment type="similarity">
    <text evidence="2 9">Belongs to the membrane-bound acyltransferase family.</text>
</comment>
<keyword evidence="4 9" id="KW-0808">Transferase</keyword>
<protein>
    <submittedName>
        <fullName evidence="11">Membrane bound O-acyl transferase, MBOAT family</fullName>
    </submittedName>
</protein>
<reference evidence="12" key="1">
    <citation type="submission" date="2016-09" db="EMBL/GenBank/DDBJ databases">
        <title>Comparative genomics of the Campylobacter concisus group.</title>
        <authorList>
            <person name="Miller W.G."/>
            <person name="Yee E."/>
            <person name="Chapman M.H."/>
            <person name="Huynh S."/>
            <person name="Bono J.L."/>
            <person name="On S.L.W."/>
            <person name="StLeger J."/>
            <person name="Foster G."/>
            <person name="Parker C.T."/>
        </authorList>
    </citation>
    <scope>NUCLEOTIDE SEQUENCE [LARGE SCALE GENOMIC DNA]</scope>
    <source>
        <strain evidence="12">RM18021</strain>
    </source>
</reference>
<keyword evidence="12" id="KW-1185">Reference proteome</keyword>
<dbReference type="PIRSF" id="PIRSF500217">
    <property type="entry name" value="AlgI"/>
    <property type="match status" value="1"/>
</dbReference>
<dbReference type="InterPro" id="IPR024194">
    <property type="entry name" value="Ac/AlaTfrase_AlgI/DltB"/>
</dbReference>
<keyword evidence="3 9" id="KW-1003">Cell membrane</keyword>
<evidence type="ECO:0000256" key="6">
    <source>
        <dbReference type="ARBA" id="ARBA00022989"/>
    </source>
</evidence>
<keyword evidence="6 10" id="KW-1133">Transmembrane helix</keyword>
<evidence type="ECO:0000256" key="4">
    <source>
        <dbReference type="ARBA" id="ARBA00022679"/>
    </source>
</evidence>
<proteinExistence type="inferred from homology"/>
<dbReference type="InterPro" id="IPR051085">
    <property type="entry name" value="MB_O-acyltransferase"/>
</dbReference>
<name>A0A1S6U9J0_9BACT</name>
<evidence type="ECO:0000256" key="8">
    <source>
        <dbReference type="ARBA" id="ARBA00023315"/>
    </source>
</evidence>
<evidence type="ECO:0000313" key="12">
    <source>
        <dbReference type="Proteomes" id="UP000190868"/>
    </source>
</evidence>
<comment type="subcellular location">
    <subcellularLocation>
        <location evidence="1">Cell membrane</location>
        <topology evidence="1">Multi-pass membrane protein</topology>
    </subcellularLocation>
</comment>
<evidence type="ECO:0000256" key="7">
    <source>
        <dbReference type="ARBA" id="ARBA00023136"/>
    </source>
</evidence>
<feature type="transmembrane region" description="Helical" evidence="10">
    <location>
        <begin position="353"/>
        <end position="370"/>
    </location>
</feature>
<keyword evidence="7 9" id="KW-0472">Membrane</keyword>
<dbReference type="PANTHER" id="PTHR13285:SF23">
    <property type="entry name" value="TEICHOIC ACID D-ALANYLTRANSFERASE"/>
    <property type="match status" value="1"/>
</dbReference>
<organism evidence="11 12">
    <name type="scientific">Campylobacter pinnipediorum subsp. caledonicus</name>
    <dbReference type="NCBI Taxonomy" id="1874362"/>
    <lineage>
        <taxon>Bacteria</taxon>
        <taxon>Pseudomonadati</taxon>
        <taxon>Campylobacterota</taxon>
        <taxon>Epsilonproteobacteria</taxon>
        <taxon>Campylobacterales</taxon>
        <taxon>Campylobacteraceae</taxon>
        <taxon>Campylobacter</taxon>
    </lineage>
</organism>
<evidence type="ECO:0000313" key="11">
    <source>
        <dbReference type="EMBL" id="AQW88379.1"/>
    </source>
</evidence>
<dbReference type="Pfam" id="PF03062">
    <property type="entry name" value="MBOAT"/>
    <property type="match status" value="1"/>
</dbReference>
<evidence type="ECO:0000256" key="10">
    <source>
        <dbReference type="SAM" id="Phobius"/>
    </source>
</evidence>
<feature type="transmembrane region" description="Helical" evidence="10">
    <location>
        <begin position="114"/>
        <end position="133"/>
    </location>
</feature>
<dbReference type="GO" id="GO:0042121">
    <property type="term" value="P:alginic acid biosynthetic process"/>
    <property type="evidence" value="ECO:0007669"/>
    <property type="project" value="InterPro"/>
</dbReference>
<evidence type="ECO:0000256" key="3">
    <source>
        <dbReference type="ARBA" id="ARBA00022475"/>
    </source>
</evidence>
<dbReference type="GO" id="GO:0016746">
    <property type="term" value="F:acyltransferase activity"/>
    <property type="evidence" value="ECO:0007669"/>
    <property type="project" value="UniProtKB-KW"/>
</dbReference>
<dbReference type="GO" id="GO:0005886">
    <property type="term" value="C:plasma membrane"/>
    <property type="evidence" value="ECO:0007669"/>
    <property type="project" value="UniProtKB-SubCell"/>
</dbReference>
<feature type="transmembrane region" description="Helical" evidence="10">
    <location>
        <begin position="180"/>
        <end position="198"/>
    </location>
</feature>
<evidence type="ECO:0000256" key="5">
    <source>
        <dbReference type="ARBA" id="ARBA00022692"/>
    </source>
</evidence>
<dbReference type="AlphaFoldDB" id="A0A1S6U9J0"/>
<keyword evidence="8 9" id="KW-0012">Acyltransferase</keyword>
<dbReference type="InterPro" id="IPR028362">
    <property type="entry name" value="AlgI"/>
</dbReference>
<evidence type="ECO:0000256" key="2">
    <source>
        <dbReference type="ARBA" id="ARBA00010323"/>
    </source>
</evidence>
<feature type="transmembrane region" description="Helical" evidence="10">
    <location>
        <begin position="424"/>
        <end position="442"/>
    </location>
</feature>
<accession>A0A1S6U9J0</accession>
<evidence type="ECO:0000256" key="1">
    <source>
        <dbReference type="ARBA" id="ARBA00004651"/>
    </source>
</evidence>
<feature type="transmembrane region" description="Helical" evidence="10">
    <location>
        <begin position="53"/>
        <end position="70"/>
    </location>
</feature>
<dbReference type="Proteomes" id="UP000190868">
    <property type="component" value="Chromosome"/>
</dbReference>
<sequence length="480" mass="55556">MLFNSFEFIFLFLPLVFFGYFYLNSINKFDMAKLFLVISSLFFYSYWNIKYLPIILVSMGFNYFVSQSLIKNKNKTTLVLGIVCNVALLGYFKYADFFIMNLNMLGANIAQLNILLPLAISFFTFQQIAYLVDSYKGINTHKQSWLDYALFVSFFPQLIAGPIVHHKEMMPQFADSNNKIKIYKNIACGIFIFSIGLFKKVVIADKFAGYATSGFDIAASLNLLEAWATSLSYTIQLYFDFSGYTDMAIGIALMFNIKLPNNFNSPYKALDIQDFWRRWHMTLSRFLKDYVYIPLGGNKNGKLRTYVNLLATFIIGGIWHGAGWTFVFWGFLHGIAIVIHRIWTSFGFKMNKILAWFITFNFVNIAWIFFRANTWDDAIKVLSSMFSLQDVVLAPSMQKYFSFFASNGVRFDEIFIHLNTGHSIIRYILGAIVAALLLKNSIALRENFKPSKFNLVLSIIFFVTSIFSFYRVSEFLYFNF</sequence>
<feature type="transmembrane region" description="Helical" evidence="10">
    <location>
        <begin position="6"/>
        <end position="23"/>
    </location>
</feature>
<feature type="transmembrane region" description="Helical" evidence="10">
    <location>
        <begin position="77"/>
        <end position="94"/>
    </location>
</feature>
<feature type="transmembrane region" description="Helical" evidence="10">
    <location>
        <begin position="145"/>
        <end position="165"/>
    </location>
</feature>
<keyword evidence="5 10" id="KW-0812">Transmembrane</keyword>
<dbReference type="PANTHER" id="PTHR13285">
    <property type="entry name" value="ACYLTRANSFERASE"/>
    <property type="match status" value="1"/>
</dbReference>
<gene>
    <name evidence="11" type="ORF">CPIN18021_1596</name>
</gene>
<dbReference type="InterPro" id="IPR004299">
    <property type="entry name" value="MBOAT_fam"/>
</dbReference>
<evidence type="ECO:0000256" key="9">
    <source>
        <dbReference type="PIRNR" id="PIRNR016636"/>
    </source>
</evidence>
<dbReference type="EMBL" id="CP017258">
    <property type="protein sequence ID" value="AQW88379.1"/>
    <property type="molecule type" value="Genomic_DNA"/>
</dbReference>
<dbReference type="PIRSF" id="PIRSF016636">
    <property type="entry name" value="AlgI_DltB"/>
    <property type="match status" value="1"/>
</dbReference>
<feature type="transmembrane region" description="Helical" evidence="10">
    <location>
        <begin position="454"/>
        <end position="472"/>
    </location>
</feature>